<evidence type="ECO:0000256" key="2">
    <source>
        <dbReference type="PROSITE-ProRule" id="PRU00110"/>
    </source>
</evidence>
<feature type="domain" description="GGDEF" evidence="6">
    <location>
        <begin position="415"/>
        <end position="548"/>
    </location>
</feature>
<name>A0ABS2RIF6_9ACTN</name>
<evidence type="ECO:0000313" key="8">
    <source>
        <dbReference type="EMBL" id="MBM7798468.1"/>
    </source>
</evidence>
<keyword evidence="1 3" id="KW-0597">Phosphoprotein</keyword>
<feature type="modified residue" description="4-aspartylphosphate" evidence="3">
    <location>
        <position position="308"/>
    </location>
</feature>
<dbReference type="RefSeq" id="WP_204917002.1">
    <property type="nucleotide sequence ID" value="NZ_BAAAQP010000008.1"/>
</dbReference>
<organism evidence="8 9">
    <name type="scientific">Microlunatus panaciterrae</name>
    <dbReference type="NCBI Taxonomy" id="400768"/>
    <lineage>
        <taxon>Bacteria</taxon>
        <taxon>Bacillati</taxon>
        <taxon>Actinomycetota</taxon>
        <taxon>Actinomycetes</taxon>
        <taxon>Propionibacteriales</taxon>
        <taxon>Propionibacteriaceae</taxon>
        <taxon>Microlunatus</taxon>
    </lineage>
</organism>
<sequence>MTQEAADRAQNALEAIAERALQTNLARVTELEDAVMATLEGRLDAEQRQSAKRAAHQLAGSAGTFGYPRSSELSERLERFFERGALVDPAELLAATSWLEALQVDLSRPLASREASDDPTGRSANDSTAENQQVAGHLLLAHPDRQLAPKLIHAARARGLVGHWAPDLERAITLQQRHRPNIVLLDPELPPGEGLELLTGLTGEGERPDTFILTTDEDVDRVAAIRAGVTGFLSATLPPDRLLTAALDTVARRQPQPARVLAVDDDPLLLEAIQELFAGTLTEITAVTDPLQVWEALRQTDPDLLLLDVDMPGATGLELCRMVRADPTWAALPVLILTGSIGPTQVRSVFEAGADDYVAKPFVGPELVSRVNNRLERVRLLRGLAENDQLTGLVNRHRLEVQFARLQALAAGEQQPLSIGLLDVDGLKRLNREHGHTFGDSVLQSLSDVLANAFSGDDVVGRWAGQELVVAMYGMHRDDGVARVAALRNEFQRRRFELNGQQVSVTFSAAVAELGPDGKDLHQLFRAATGTVAVAKRAGGDRVVATGWRPSGDETVTDVLVIEDDDALAGLLQHALESRGLSSRQLRDGAEALRRLTGPDRLSARVIVLDVDLPGINGLDLLSLLSQKAVLAHTRVIMLTARAGEAEVLSALQSGAFDHVAKPFSVPVLMQRIRRALDG</sequence>
<accession>A0ABS2RIF6</accession>
<dbReference type="InterPro" id="IPR001789">
    <property type="entry name" value="Sig_transdc_resp-reg_receiver"/>
</dbReference>
<evidence type="ECO:0000256" key="3">
    <source>
        <dbReference type="PROSITE-ProRule" id="PRU00169"/>
    </source>
</evidence>
<dbReference type="SUPFAM" id="SSF55073">
    <property type="entry name" value="Nucleotide cyclase"/>
    <property type="match status" value="1"/>
</dbReference>
<feature type="region of interest" description="Disordered" evidence="4">
    <location>
        <begin position="109"/>
        <end position="130"/>
    </location>
</feature>
<dbReference type="PROSITE" id="PS50110">
    <property type="entry name" value="RESPONSE_REGULATORY"/>
    <property type="match status" value="3"/>
</dbReference>
<feature type="modified residue" description="4-aspartylphosphate" evidence="3">
    <location>
        <position position="186"/>
    </location>
</feature>
<dbReference type="InterPro" id="IPR000160">
    <property type="entry name" value="GGDEF_dom"/>
</dbReference>
<dbReference type="InterPro" id="IPR043128">
    <property type="entry name" value="Rev_trsase/Diguanyl_cyclase"/>
</dbReference>
<dbReference type="SMART" id="SM00448">
    <property type="entry name" value="REC"/>
    <property type="match status" value="3"/>
</dbReference>
<dbReference type="Proteomes" id="UP000704762">
    <property type="component" value="Unassembled WGS sequence"/>
</dbReference>
<dbReference type="Pfam" id="PF00990">
    <property type="entry name" value="GGDEF"/>
    <property type="match status" value="1"/>
</dbReference>
<feature type="domain" description="Response regulatory" evidence="5">
    <location>
        <begin position="259"/>
        <end position="375"/>
    </location>
</feature>
<feature type="domain" description="Response regulatory" evidence="5">
    <location>
        <begin position="137"/>
        <end position="250"/>
    </location>
</feature>
<dbReference type="CDD" id="cd17574">
    <property type="entry name" value="REC_OmpR"/>
    <property type="match status" value="1"/>
</dbReference>
<dbReference type="InterPro" id="IPR050595">
    <property type="entry name" value="Bact_response_regulator"/>
</dbReference>
<dbReference type="NCBIfam" id="TIGR00254">
    <property type="entry name" value="GGDEF"/>
    <property type="match status" value="1"/>
</dbReference>
<feature type="modified residue" description="4-aspartylphosphate" evidence="3">
    <location>
        <position position="610"/>
    </location>
</feature>
<dbReference type="Gene3D" id="1.20.120.160">
    <property type="entry name" value="HPT domain"/>
    <property type="match status" value="1"/>
</dbReference>
<dbReference type="PANTHER" id="PTHR44591:SF3">
    <property type="entry name" value="RESPONSE REGULATORY DOMAIN-CONTAINING PROTEIN"/>
    <property type="match status" value="1"/>
</dbReference>
<dbReference type="InterPro" id="IPR036641">
    <property type="entry name" value="HPT_dom_sf"/>
</dbReference>
<evidence type="ECO:0000259" key="6">
    <source>
        <dbReference type="PROSITE" id="PS50887"/>
    </source>
</evidence>
<dbReference type="PROSITE" id="PS50887">
    <property type="entry name" value="GGDEF"/>
    <property type="match status" value="1"/>
</dbReference>
<dbReference type="PANTHER" id="PTHR44591">
    <property type="entry name" value="STRESS RESPONSE REGULATOR PROTEIN 1"/>
    <property type="match status" value="1"/>
</dbReference>
<dbReference type="InterPro" id="IPR008207">
    <property type="entry name" value="Sig_transdc_His_kin_Hpt_dom"/>
</dbReference>
<dbReference type="EMBL" id="JAFBCF010000001">
    <property type="protein sequence ID" value="MBM7798468.1"/>
    <property type="molecule type" value="Genomic_DNA"/>
</dbReference>
<evidence type="ECO:0000256" key="4">
    <source>
        <dbReference type="SAM" id="MobiDB-lite"/>
    </source>
</evidence>
<dbReference type="CDD" id="cd00088">
    <property type="entry name" value="HPT"/>
    <property type="match status" value="1"/>
</dbReference>
<evidence type="ECO:0000313" key="9">
    <source>
        <dbReference type="Proteomes" id="UP000704762"/>
    </source>
</evidence>
<proteinExistence type="predicted"/>
<dbReference type="SUPFAM" id="SSF47226">
    <property type="entry name" value="Histidine-containing phosphotransfer domain, HPT domain"/>
    <property type="match status" value="1"/>
</dbReference>
<dbReference type="PROSITE" id="PS50894">
    <property type="entry name" value="HPT"/>
    <property type="match status" value="1"/>
</dbReference>
<protein>
    <submittedName>
        <fullName evidence="8">Diguanylate cyclase (GGDEF)-like protein</fullName>
    </submittedName>
</protein>
<evidence type="ECO:0000259" key="5">
    <source>
        <dbReference type="PROSITE" id="PS50110"/>
    </source>
</evidence>
<dbReference type="CDD" id="cd01949">
    <property type="entry name" value="GGDEF"/>
    <property type="match status" value="1"/>
</dbReference>
<dbReference type="SMART" id="SM00267">
    <property type="entry name" value="GGDEF"/>
    <property type="match status" value="1"/>
</dbReference>
<dbReference type="InterPro" id="IPR029787">
    <property type="entry name" value="Nucleotide_cyclase"/>
</dbReference>
<comment type="caution">
    <text evidence="8">The sequence shown here is derived from an EMBL/GenBank/DDBJ whole genome shotgun (WGS) entry which is preliminary data.</text>
</comment>
<feature type="modified residue" description="Phosphohistidine" evidence="2">
    <location>
        <position position="56"/>
    </location>
</feature>
<dbReference type="Pfam" id="PF00072">
    <property type="entry name" value="Response_reg"/>
    <property type="match status" value="3"/>
</dbReference>
<reference evidence="8 9" key="1">
    <citation type="submission" date="2021-01" db="EMBL/GenBank/DDBJ databases">
        <title>Sequencing the genomes of 1000 actinobacteria strains.</title>
        <authorList>
            <person name="Klenk H.-P."/>
        </authorList>
    </citation>
    <scope>NUCLEOTIDE SEQUENCE [LARGE SCALE GENOMIC DNA]</scope>
    <source>
        <strain evidence="8 9">DSM 18662</strain>
    </source>
</reference>
<keyword evidence="9" id="KW-1185">Reference proteome</keyword>
<dbReference type="Pfam" id="PF01627">
    <property type="entry name" value="Hpt"/>
    <property type="match status" value="1"/>
</dbReference>
<gene>
    <name evidence="8" type="ORF">JOE57_001389</name>
</gene>
<feature type="domain" description="HPt" evidence="7">
    <location>
        <begin position="17"/>
        <end position="113"/>
    </location>
</feature>
<feature type="domain" description="Response regulatory" evidence="5">
    <location>
        <begin position="558"/>
        <end position="677"/>
    </location>
</feature>
<dbReference type="Gene3D" id="3.30.70.270">
    <property type="match status" value="1"/>
</dbReference>
<dbReference type="Gene3D" id="3.40.50.2300">
    <property type="match status" value="3"/>
</dbReference>
<evidence type="ECO:0000256" key="1">
    <source>
        <dbReference type="ARBA" id="ARBA00022553"/>
    </source>
</evidence>
<evidence type="ECO:0000259" key="7">
    <source>
        <dbReference type="PROSITE" id="PS50894"/>
    </source>
</evidence>
<dbReference type="InterPro" id="IPR011006">
    <property type="entry name" value="CheY-like_superfamily"/>
</dbReference>
<dbReference type="SUPFAM" id="SSF52172">
    <property type="entry name" value="CheY-like"/>
    <property type="match status" value="3"/>
</dbReference>